<dbReference type="Pfam" id="PF00355">
    <property type="entry name" value="Rieske"/>
    <property type="match status" value="1"/>
</dbReference>
<dbReference type="InterPro" id="IPR036922">
    <property type="entry name" value="Rieske_2Fe-2S_sf"/>
</dbReference>
<dbReference type="AlphaFoldDB" id="A0A5S9PM99"/>
<gene>
    <name evidence="8" type="primary">cmtAb</name>
    <name evidence="8" type="ORF">AELLOGFF_03538</name>
</gene>
<dbReference type="CDD" id="cd03469">
    <property type="entry name" value="Rieske_RO_Alpha_N"/>
    <property type="match status" value="1"/>
</dbReference>
<evidence type="ECO:0000256" key="6">
    <source>
        <dbReference type="ARBA" id="ARBA00023014"/>
    </source>
</evidence>
<dbReference type="SUPFAM" id="SSF50022">
    <property type="entry name" value="ISP domain"/>
    <property type="match status" value="1"/>
</dbReference>
<protein>
    <submittedName>
        <fullName evidence="8">p-cumate 2,3-dioxygenase system, large oxygenase component</fullName>
        <ecNumber evidence="8">1.14.12.25</ecNumber>
    </submittedName>
</protein>
<dbReference type="PANTHER" id="PTHR43756:SF5">
    <property type="entry name" value="CHOLINE MONOOXYGENASE, CHLOROPLASTIC"/>
    <property type="match status" value="1"/>
</dbReference>
<evidence type="ECO:0000313" key="9">
    <source>
        <dbReference type="Proteomes" id="UP000430146"/>
    </source>
</evidence>
<dbReference type="CDD" id="cd08882">
    <property type="entry name" value="RHO_alpha_C_MupW-like"/>
    <property type="match status" value="1"/>
</dbReference>
<evidence type="ECO:0000256" key="2">
    <source>
        <dbReference type="ARBA" id="ARBA00022714"/>
    </source>
</evidence>
<dbReference type="InterPro" id="IPR015879">
    <property type="entry name" value="Ring_hydroxy_dOase_asu_C_dom"/>
</dbReference>
<dbReference type="GO" id="GO:0018570">
    <property type="term" value="F:p-cumate 2,3-dioxygenase activity"/>
    <property type="evidence" value="ECO:0007669"/>
    <property type="project" value="UniProtKB-EC"/>
</dbReference>
<keyword evidence="2" id="KW-0001">2Fe-2S</keyword>
<dbReference type="PANTHER" id="PTHR43756">
    <property type="entry name" value="CHOLINE MONOOXYGENASE, CHLOROPLASTIC"/>
    <property type="match status" value="1"/>
</dbReference>
<dbReference type="Gene3D" id="3.90.380.10">
    <property type="entry name" value="Naphthalene 1,2-dioxygenase Alpha Subunit, Chain A, domain 1"/>
    <property type="match status" value="1"/>
</dbReference>
<reference evidence="8 9" key="1">
    <citation type="submission" date="2019-11" db="EMBL/GenBank/DDBJ databases">
        <authorList>
            <person name="Holert J."/>
        </authorList>
    </citation>
    <scope>NUCLEOTIDE SEQUENCE [LARGE SCALE GENOMIC DNA]</scope>
    <source>
        <strain evidence="8">BC8_1</strain>
    </source>
</reference>
<keyword evidence="6" id="KW-0411">Iron-sulfur</keyword>
<keyword evidence="4 8" id="KW-0560">Oxidoreductase</keyword>
<feature type="domain" description="Rieske" evidence="7">
    <location>
        <begin position="44"/>
        <end position="153"/>
    </location>
</feature>
<name>A0A5S9PM99_MYCVN</name>
<evidence type="ECO:0000259" key="7">
    <source>
        <dbReference type="PROSITE" id="PS51296"/>
    </source>
</evidence>
<accession>A0A5S9PM99</accession>
<dbReference type="InterPro" id="IPR017941">
    <property type="entry name" value="Rieske_2Fe-2S"/>
</dbReference>
<dbReference type="RefSeq" id="WP_159229810.1">
    <property type="nucleotide sequence ID" value="NZ_CACSIP010000010.1"/>
</dbReference>
<evidence type="ECO:0000313" key="8">
    <source>
        <dbReference type="EMBL" id="CAA0105220.1"/>
    </source>
</evidence>
<evidence type="ECO:0000256" key="1">
    <source>
        <dbReference type="ARBA" id="ARBA00001962"/>
    </source>
</evidence>
<comment type="cofactor">
    <cofactor evidence="1">
        <name>Fe cation</name>
        <dbReference type="ChEBI" id="CHEBI:24875"/>
    </cofactor>
</comment>
<dbReference type="EMBL" id="CACSIP010000010">
    <property type="protein sequence ID" value="CAA0105220.1"/>
    <property type="molecule type" value="Genomic_DNA"/>
</dbReference>
<dbReference type="PRINTS" id="PR00090">
    <property type="entry name" value="RNGDIOXGNASE"/>
</dbReference>
<dbReference type="PROSITE" id="PS51296">
    <property type="entry name" value="RIESKE"/>
    <property type="match status" value="1"/>
</dbReference>
<dbReference type="GO" id="GO:0004497">
    <property type="term" value="F:monooxygenase activity"/>
    <property type="evidence" value="ECO:0007669"/>
    <property type="project" value="UniProtKB-ARBA"/>
</dbReference>
<evidence type="ECO:0000256" key="4">
    <source>
        <dbReference type="ARBA" id="ARBA00023002"/>
    </source>
</evidence>
<dbReference type="EC" id="1.14.12.25" evidence="8"/>
<dbReference type="Pfam" id="PF00848">
    <property type="entry name" value="Ring_hydroxyl_A"/>
    <property type="match status" value="1"/>
</dbReference>
<dbReference type="GO" id="GO:0005506">
    <property type="term" value="F:iron ion binding"/>
    <property type="evidence" value="ECO:0007669"/>
    <property type="project" value="InterPro"/>
</dbReference>
<dbReference type="OrthoDB" id="5243643at2"/>
<keyword evidence="5" id="KW-0408">Iron</keyword>
<dbReference type="GO" id="GO:0051537">
    <property type="term" value="F:2 iron, 2 sulfur cluster binding"/>
    <property type="evidence" value="ECO:0007669"/>
    <property type="project" value="UniProtKB-KW"/>
</dbReference>
<evidence type="ECO:0000256" key="3">
    <source>
        <dbReference type="ARBA" id="ARBA00022723"/>
    </source>
</evidence>
<keyword evidence="8" id="KW-0223">Dioxygenase</keyword>
<organism evidence="8 9">
    <name type="scientific">Mycolicibacterium vanbaalenii</name>
    <name type="common">Mycobacterium vanbaalenii</name>
    <dbReference type="NCBI Taxonomy" id="110539"/>
    <lineage>
        <taxon>Bacteria</taxon>
        <taxon>Bacillati</taxon>
        <taxon>Actinomycetota</taxon>
        <taxon>Actinomycetes</taxon>
        <taxon>Mycobacteriales</taxon>
        <taxon>Mycobacteriaceae</taxon>
        <taxon>Mycolicibacterium</taxon>
    </lineage>
</organism>
<dbReference type="Proteomes" id="UP000430146">
    <property type="component" value="Unassembled WGS sequence"/>
</dbReference>
<dbReference type="SUPFAM" id="SSF55961">
    <property type="entry name" value="Bet v1-like"/>
    <property type="match status" value="1"/>
</dbReference>
<dbReference type="InterPro" id="IPR001663">
    <property type="entry name" value="Rng_hydr_dOase-A"/>
</dbReference>
<proteinExistence type="predicted"/>
<dbReference type="GO" id="GO:0016705">
    <property type="term" value="F:oxidoreductase activity, acting on paired donors, with incorporation or reduction of molecular oxygen"/>
    <property type="evidence" value="ECO:0007669"/>
    <property type="project" value="UniProtKB-ARBA"/>
</dbReference>
<evidence type="ECO:0000256" key="5">
    <source>
        <dbReference type="ARBA" id="ARBA00023004"/>
    </source>
</evidence>
<dbReference type="Gene3D" id="2.102.10.10">
    <property type="entry name" value="Rieske [2Fe-2S] iron-sulphur domain"/>
    <property type="match status" value="1"/>
</dbReference>
<keyword evidence="9" id="KW-1185">Reference proteome</keyword>
<sequence length="441" mass="50016">MTSTAESRTSTGYRSTGPEFGIRDRYISPEFARMENEKLWPRVWQVACRVEEVENPGDYCEYTIADQSILLVRSEDGEIKAFHNACQHRGMRLKEGRGSCAELRCRSHAWCWNLDGSLNEVVDPQDFDPDAISAEALRLPECQAAVWAGFVFINMDLEAPSLDEFLGPVRSRVEHYGIDKMTCTRIRTTVIDANWKLCHEAFVETYHAVGTHPQALRYLDDTGMIYAQHGDHGMHRIRPGNMGKPSARLEDDGSDRTDVLMALLADLGEFDYYNEQDVEMASSLMETVKALPDDVSLGSFFAGIRRQQSAAEGVDLSRYDDSELLAGELWNVFPNFSIPCNAGNALILRFRPNGLNHEQSLLDVYYLKLVPDGAERPPLESEYYQDWRDTKLWGTVMMQDFTNLPIWQRGVHSIGYRGPVWGRPDGNVANLHRALAEYLSK</sequence>
<keyword evidence="3" id="KW-0479">Metal-binding</keyword>